<proteinExistence type="predicted"/>
<name>A0AAU7YP18_9RICK</name>
<organism evidence="1">
    <name type="scientific">Wolbachia endosymbiont of Oeneis ivallda</name>
    <dbReference type="NCBI Taxonomy" id="3171168"/>
    <lineage>
        <taxon>Bacteria</taxon>
        <taxon>Pseudomonadati</taxon>
        <taxon>Pseudomonadota</taxon>
        <taxon>Alphaproteobacteria</taxon>
        <taxon>Rickettsiales</taxon>
        <taxon>Anaplasmataceae</taxon>
        <taxon>Wolbachieae</taxon>
        <taxon>Wolbachia</taxon>
    </lineage>
</organism>
<dbReference type="AlphaFoldDB" id="A0AAU7YP18"/>
<accession>A0AAU7YP18</accession>
<protein>
    <submittedName>
        <fullName evidence="1">Uncharacterized protein</fullName>
    </submittedName>
</protein>
<reference evidence="1" key="1">
    <citation type="submission" date="2024-06" db="EMBL/GenBank/DDBJ databases">
        <title>Genome assembly of the Oeneis chryxus ivallda.</title>
        <authorList>
            <person name="MacDonald Z."/>
            <person name="Shaffer H.B."/>
            <person name="Gillespie T."/>
            <person name="Marimuthu M.P.A."/>
            <person name="Nguyen O."/>
            <person name="Fairbairn C.W."/>
            <person name="Seligmann W.E."/>
            <person name="Escalona M."/>
            <person name="Miller C."/>
            <person name="Toffelmier E."/>
        </authorList>
    </citation>
    <scope>NUCLEOTIDE SEQUENCE</scope>
    <source>
        <strain evidence="1">CCGP_102_HBS-TG_Oc004</strain>
    </source>
</reference>
<gene>
    <name evidence="1" type="ORF">ABS861_04125</name>
</gene>
<dbReference type="EMBL" id="CP158587">
    <property type="protein sequence ID" value="XCA34561.1"/>
    <property type="molecule type" value="Genomic_DNA"/>
</dbReference>
<sequence>MKKINGKKLSSKMLKAVERIAKEGLLPNFIKAVPTANKKISKLPVLEYPEELNPFRSALCKIRLNEYENMKLNEFLEKTIAARNVNELSKVIDEALDLGIRINACNKDGFSLANVTMFKMYRDEFKGNKQEDIIRKLALNGADFNVQVDKKITEIHQKVQKEIEPQIYSKLKKLREVGEDATIEGTVEDVEIDNKTFYIEFSHSCIVDVAKVVEGAKNLGLSKGDLNLGGNIIKIGDGEVEVKTGKDGKRNYVDISDNSGFAVTFYTSLGELNLMVYHDTAEYNQVQIEVEDEEMWNELQKIGEIIGQGCLFGGMSVKEAVEKGSFTRCGRWGDPNSKSSETFSWMNKLKNNKTTSVTPTMD</sequence>
<evidence type="ECO:0000313" key="1">
    <source>
        <dbReference type="EMBL" id="XCA34561.1"/>
    </source>
</evidence>